<evidence type="ECO:0000256" key="1">
    <source>
        <dbReference type="ARBA" id="ARBA00004429"/>
    </source>
</evidence>
<evidence type="ECO:0000259" key="10">
    <source>
        <dbReference type="Pfam" id="PF04290"/>
    </source>
</evidence>
<feature type="transmembrane region" description="Helical" evidence="9">
    <location>
        <begin position="134"/>
        <end position="151"/>
    </location>
</feature>
<feature type="transmembrane region" description="Helical" evidence="9">
    <location>
        <begin position="21"/>
        <end position="38"/>
    </location>
</feature>
<feature type="transmembrane region" description="Helical" evidence="9">
    <location>
        <begin position="91"/>
        <end position="114"/>
    </location>
</feature>
<reference evidence="11" key="1">
    <citation type="submission" date="2020-12" db="EMBL/GenBank/DDBJ databases">
        <title>The genome sequence of Inhella sp. 1Y17.</title>
        <authorList>
            <person name="Liu Y."/>
        </authorList>
    </citation>
    <scope>NUCLEOTIDE SEQUENCE</scope>
    <source>
        <strain evidence="11">1Y17</strain>
    </source>
</reference>
<keyword evidence="12" id="KW-1185">Reference proteome</keyword>
<comment type="function">
    <text evidence="9">Part of the tripartite ATP-independent periplasmic (TRAP) transport system.</text>
</comment>
<comment type="caution">
    <text evidence="11">The sequence shown here is derived from an EMBL/GenBank/DDBJ whole genome shotgun (WGS) entry which is preliminary data.</text>
</comment>
<keyword evidence="4 9" id="KW-0997">Cell inner membrane</keyword>
<accession>A0A931J0X0</accession>
<dbReference type="GO" id="GO:0005886">
    <property type="term" value="C:plasma membrane"/>
    <property type="evidence" value="ECO:0007669"/>
    <property type="project" value="UniProtKB-SubCell"/>
</dbReference>
<keyword evidence="7 9" id="KW-0472">Membrane</keyword>
<sequence>MNGLLKFSQGVDALNAWVGRWLSWLVLLMVLISAGNAIVRKVFSNSSNAFLEIQWYLFAAIFLLASAYTLLRNEHVKIDVVLGRFPRRTQVKVEIFGLLVFLLPFVVYVSALSWPEVHKAFVSGEVSENAGGLIRWPVYALLPVGMALLGLQGLSEVVKRLAFLAGRAPDPSARQQAKTAEEELAEAIRKQSGSAA</sequence>
<evidence type="ECO:0000313" key="12">
    <source>
        <dbReference type="Proteomes" id="UP000613266"/>
    </source>
</evidence>
<evidence type="ECO:0000256" key="3">
    <source>
        <dbReference type="ARBA" id="ARBA00022475"/>
    </source>
</evidence>
<evidence type="ECO:0000256" key="7">
    <source>
        <dbReference type="ARBA" id="ARBA00023136"/>
    </source>
</evidence>
<comment type="subunit">
    <text evidence="9">The complex comprises the extracytoplasmic solute receptor protein and the two transmembrane proteins.</text>
</comment>
<keyword evidence="6 9" id="KW-1133">Transmembrane helix</keyword>
<dbReference type="PANTHER" id="PTHR35011">
    <property type="entry name" value="2,3-DIKETO-L-GULONATE TRAP TRANSPORTER SMALL PERMEASE PROTEIN YIAM"/>
    <property type="match status" value="1"/>
</dbReference>
<dbReference type="EMBL" id="JAEDAK010000001">
    <property type="protein sequence ID" value="MBH9575504.1"/>
    <property type="molecule type" value="Genomic_DNA"/>
</dbReference>
<dbReference type="GO" id="GO:0022857">
    <property type="term" value="F:transmembrane transporter activity"/>
    <property type="evidence" value="ECO:0007669"/>
    <property type="project" value="UniProtKB-UniRule"/>
</dbReference>
<keyword evidence="3" id="KW-1003">Cell membrane</keyword>
<comment type="similarity">
    <text evidence="8 9">Belongs to the TRAP transporter small permease family.</text>
</comment>
<feature type="domain" description="Tripartite ATP-independent periplasmic transporters DctQ component" evidence="10">
    <location>
        <begin position="29"/>
        <end position="161"/>
    </location>
</feature>
<dbReference type="Proteomes" id="UP000613266">
    <property type="component" value="Unassembled WGS sequence"/>
</dbReference>
<proteinExistence type="inferred from homology"/>
<protein>
    <recommendedName>
        <fullName evidence="9">TRAP transporter small permease protein</fullName>
    </recommendedName>
</protein>
<evidence type="ECO:0000256" key="4">
    <source>
        <dbReference type="ARBA" id="ARBA00022519"/>
    </source>
</evidence>
<feature type="transmembrane region" description="Helical" evidence="9">
    <location>
        <begin position="53"/>
        <end position="71"/>
    </location>
</feature>
<name>A0A931J0X0_9BURK</name>
<evidence type="ECO:0000256" key="8">
    <source>
        <dbReference type="ARBA" id="ARBA00038436"/>
    </source>
</evidence>
<keyword evidence="5 9" id="KW-0812">Transmembrane</keyword>
<dbReference type="RefSeq" id="WP_198109118.1">
    <property type="nucleotide sequence ID" value="NZ_JAEDAK010000001.1"/>
</dbReference>
<keyword evidence="2 9" id="KW-0813">Transport</keyword>
<gene>
    <name evidence="11" type="ORF">I7X39_01175</name>
</gene>
<dbReference type="Pfam" id="PF04290">
    <property type="entry name" value="DctQ"/>
    <property type="match status" value="1"/>
</dbReference>
<organism evidence="11 12">
    <name type="scientific">Inhella proteolytica</name>
    <dbReference type="NCBI Taxonomy" id="2795029"/>
    <lineage>
        <taxon>Bacteria</taxon>
        <taxon>Pseudomonadati</taxon>
        <taxon>Pseudomonadota</taxon>
        <taxon>Betaproteobacteria</taxon>
        <taxon>Burkholderiales</taxon>
        <taxon>Sphaerotilaceae</taxon>
        <taxon>Inhella</taxon>
    </lineage>
</organism>
<dbReference type="InterPro" id="IPR055348">
    <property type="entry name" value="DctQ"/>
</dbReference>
<evidence type="ECO:0000256" key="6">
    <source>
        <dbReference type="ARBA" id="ARBA00022989"/>
    </source>
</evidence>
<evidence type="ECO:0000256" key="9">
    <source>
        <dbReference type="RuleBase" id="RU369079"/>
    </source>
</evidence>
<evidence type="ECO:0000256" key="5">
    <source>
        <dbReference type="ARBA" id="ARBA00022692"/>
    </source>
</evidence>
<evidence type="ECO:0000256" key="2">
    <source>
        <dbReference type="ARBA" id="ARBA00022448"/>
    </source>
</evidence>
<dbReference type="InterPro" id="IPR007387">
    <property type="entry name" value="TRAP_DctQ"/>
</dbReference>
<comment type="subcellular location">
    <subcellularLocation>
        <location evidence="1 9">Cell inner membrane</location>
        <topology evidence="1 9">Multi-pass membrane protein</topology>
    </subcellularLocation>
</comment>
<dbReference type="AlphaFoldDB" id="A0A931J0X0"/>
<evidence type="ECO:0000313" key="11">
    <source>
        <dbReference type="EMBL" id="MBH9575504.1"/>
    </source>
</evidence>
<dbReference type="PANTHER" id="PTHR35011:SF4">
    <property type="entry name" value="SLL1102 PROTEIN"/>
    <property type="match status" value="1"/>
</dbReference>